<organism evidence="1">
    <name type="scientific">Brassica napus</name>
    <name type="common">Rape</name>
    <dbReference type="NCBI Taxonomy" id="3708"/>
    <lineage>
        <taxon>Eukaryota</taxon>
        <taxon>Viridiplantae</taxon>
        <taxon>Streptophyta</taxon>
        <taxon>Embryophyta</taxon>
        <taxon>Tracheophyta</taxon>
        <taxon>Spermatophyta</taxon>
        <taxon>Magnoliopsida</taxon>
        <taxon>eudicotyledons</taxon>
        <taxon>Gunneridae</taxon>
        <taxon>Pentapetalae</taxon>
        <taxon>rosids</taxon>
        <taxon>malvids</taxon>
        <taxon>Brassicales</taxon>
        <taxon>Brassicaceae</taxon>
        <taxon>Brassiceae</taxon>
        <taxon>Brassica</taxon>
    </lineage>
</organism>
<protein>
    <submittedName>
        <fullName evidence="1">(rape) hypothetical protein</fullName>
    </submittedName>
</protein>
<evidence type="ECO:0000313" key="1">
    <source>
        <dbReference type="EMBL" id="CAF1701305.1"/>
    </source>
</evidence>
<sequence length="54" mass="6288">MEKLYDSNLRNREKGSLVIFTRLRSKRVNGHHNCKRATVKRALTGRILNGHEVN</sequence>
<dbReference type="AlphaFoldDB" id="A0A816I5F5"/>
<reference evidence="1" key="1">
    <citation type="submission" date="2021-01" db="EMBL/GenBank/DDBJ databases">
        <authorList>
            <consortium name="Genoscope - CEA"/>
            <person name="William W."/>
        </authorList>
    </citation>
    <scope>NUCLEOTIDE SEQUENCE</scope>
</reference>
<gene>
    <name evidence="1" type="ORF">DARMORV10_C03P29630.1</name>
</gene>
<accession>A0A816I5F5</accession>
<dbReference type="Proteomes" id="UP001295469">
    <property type="component" value="Chromosome C03"/>
</dbReference>
<name>A0A816I5F5_BRANA</name>
<proteinExistence type="predicted"/>
<dbReference type="EMBL" id="HG994367">
    <property type="protein sequence ID" value="CAF1701305.1"/>
    <property type="molecule type" value="Genomic_DNA"/>
</dbReference>